<dbReference type="SMART" id="SM00220">
    <property type="entry name" value="S_TKc"/>
    <property type="match status" value="1"/>
</dbReference>
<name>A0ABR1KS53_9PEZI</name>
<protein>
    <submittedName>
        <fullName evidence="6">Kinase-like domain-containing protein</fullName>
    </submittedName>
</protein>
<evidence type="ECO:0000256" key="3">
    <source>
        <dbReference type="PROSITE-ProRule" id="PRU10141"/>
    </source>
</evidence>
<evidence type="ECO:0000259" key="5">
    <source>
        <dbReference type="PROSITE" id="PS50011"/>
    </source>
</evidence>
<dbReference type="InterPro" id="IPR000719">
    <property type="entry name" value="Prot_kinase_dom"/>
</dbReference>
<feature type="region of interest" description="Disordered" evidence="4">
    <location>
        <begin position="686"/>
        <end position="727"/>
    </location>
</feature>
<dbReference type="PROSITE" id="PS00107">
    <property type="entry name" value="PROTEIN_KINASE_ATP"/>
    <property type="match status" value="1"/>
</dbReference>
<feature type="domain" description="Protein kinase" evidence="5">
    <location>
        <begin position="183"/>
        <end position="491"/>
    </location>
</feature>
<dbReference type="PROSITE" id="PS50011">
    <property type="entry name" value="PROTEIN_KINASE_DOM"/>
    <property type="match status" value="1"/>
</dbReference>
<evidence type="ECO:0000256" key="2">
    <source>
        <dbReference type="ARBA" id="ARBA00022840"/>
    </source>
</evidence>
<dbReference type="SUPFAM" id="SSF56112">
    <property type="entry name" value="Protein kinase-like (PK-like)"/>
    <property type="match status" value="1"/>
</dbReference>
<proteinExistence type="predicted"/>
<evidence type="ECO:0000256" key="1">
    <source>
        <dbReference type="ARBA" id="ARBA00022741"/>
    </source>
</evidence>
<keyword evidence="2 3" id="KW-0067">ATP-binding</keyword>
<organism evidence="6 7">
    <name type="scientific">Phyllosticta citriasiana</name>
    <dbReference type="NCBI Taxonomy" id="595635"/>
    <lineage>
        <taxon>Eukaryota</taxon>
        <taxon>Fungi</taxon>
        <taxon>Dikarya</taxon>
        <taxon>Ascomycota</taxon>
        <taxon>Pezizomycotina</taxon>
        <taxon>Dothideomycetes</taxon>
        <taxon>Dothideomycetes incertae sedis</taxon>
        <taxon>Botryosphaeriales</taxon>
        <taxon>Phyllostictaceae</taxon>
        <taxon>Phyllosticta</taxon>
    </lineage>
</organism>
<dbReference type="Gene3D" id="1.10.510.10">
    <property type="entry name" value="Transferase(Phosphotransferase) domain 1"/>
    <property type="match status" value="1"/>
</dbReference>
<evidence type="ECO:0000313" key="6">
    <source>
        <dbReference type="EMBL" id="KAK7520364.1"/>
    </source>
</evidence>
<evidence type="ECO:0000256" key="4">
    <source>
        <dbReference type="SAM" id="MobiDB-lite"/>
    </source>
</evidence>
<accession>A0ABR1KS53</accession>
<feature type="region of interest" description="Disordered" evidence="4">
    <location>
        <begin position="762"/>
        <end position="801"/>
    </location>
</feature>
<feature type="binding site" evidence="3">
    <location>
        <position position="216"/>
    </location>
    <ligand>
        <name>ATP</name>
        <dbReference type="ChEBI" id="CHEBI:30616"/>
    </ligand>
</feature>
<dbReference type="PROSITE" id="PS00108">
    <property type="entry name" value="PROTEIN_KINASE_ST"/>
    <property type="match status" value="1"/>
</dbReference>
<dbReference type="InterPro" id="IPR011009">
    <property type="entry name" value="Kinase-like_dom_sf"/>
</dbReference>
<comment type="caution">
    <text evidence="6">The sequence shown here is derived from an EMBL/GenBank/DDBJ whole genome shotgun (WGS) entry which is preliminary data.</text>
</comment>
<gene>
    <name evidence="6" type="ORF">IWZ03DRAFT_358447</name>
</gene>
<sequence>MDQSRSQNLDQDVQAALDEEAVAKIPVTLENDACELQPVDGRDLFHFAVFKDASRKRKDREPNIDLNPREQRKLKIDNGDAVNQKWREIQENRRAWNSAAHQWWPPQWEGLKTKVQPFDVFCNDDEVHYTWQNFPHHSEDSKARDPKAKKPKPEKVIDNLKYKDDTKLMRSLFEDELGSEGRWHLGAKLGGGSFGTALRYDYIDKNNVIQRRIVVKRDHHHLYSNDMERALGAKLKDKSKYILNYLTPGTRAAQGQKGYTYTEYATHGDLSTFFKYSSAYQFILPEEFCWYLFHCLAEASYVLENGEAPSSEGSGRDSLDPDSAEKWKPIFHFDLKPGNILLDSPATEPEYWWQRNYPVPVVADLGGAARYPNDLSKRPAYFECPSSGGSKKYKYPDTGEKMLCHRHYVVGHGTPGYSPFEALYARDQKKANSKRREANFTQLPELQLMRIHTTIYQIGHKLVDLVFKCMHPLHDQRPSPKELWDETSKMMAEFDRIWPKPGSTNSAAASGDGRNDDDMDGLDVDYRSADDDDVDAEVLHQQRVVIDDPRRKIDKLYENIREQYVDVEPKQVPQIWRVRHEASSMIDPVFRQWRQEKDKRLERRRAIRDKEYNETLKVLNDKKAYKAALDVYITTAIEKLKQSKKAGQNWDSFTDKEKKDREGELRYYFDDEWRKDGKHVFTNDDLRGFDEDAAPPERPPTPLLGPRQYEEMKRSMNRESESTETAEPIGKLLRYGPRMVALPWDYEPVGATVMLTDRWKIPLKGPTGKPYEYGEFDDGKSGAVTPPDLYSQPLDSEDSDP</sequence>
<dbReference type="InterPro" id="IPR017441">
    <property type="entry name" value="Protein_kinase_ATP_BS"/>
</dbReference>
<feature type="region of interest" description="Disordered" evidence="4">
    <location>
        <begin position="497"/>
        <end position="520"/>
    </location>
</feature>
<feature type="compositionally biased region" description="Basic and acidic residues" evidence="4">
    <location>
        <begin position="708"/>
        <end position="721"/>
    </location>
</feature>
<reference evidence="6 7" key="1">
    <citation type="submission" date="2024-04" db="EMBL/GenBank/DDBJ databases">
        <title>Phyllosticta paracitricarpa is synonymous to the EU quarantine fungus P. citricarpa based on phylogenomic analyses.</title>
        <authorList>
            <consortium name="Lawrence Berkeley National Laboratory"/>
            <person name="Van Ingen-Buijs V.A."/>
            <person name="Van Westerhoven A.C."/>
            <person name="Haridas S."/>
            <person name="Skiadas P."/>
            <person name="Martin F."/>
            <person name="Groenewald J.Z."/>
            <person name="Crous P.W."/>
            <person name="Seidl M.F."/>
        </authorList>
    </citation>
    <scope>NUCLEOTIDE SEQUENCE [LARGE SCALE GENOMIC DNA]</scope>
    <source>
        <strain evidence="6 7">CBS 123371</strain>
    </source>
</reference>
<keyword evidence="1 3" id="KW-0547">Nucleotide-binding</keyword>
<keyword evidence="7" id="KW-1185">Reference proteome</keyword>
<dbReference type="EMBL" id="JBBPHU010000003">
    <property type="protein sequence ID" value="KAK7520364.1"/>
    <property type="molecule type" value="Genomic_DNA"/>
</dbReference>
<dbReference type="InterPro" id="IPR008271">
    <property type="entry name" value="Ser/Thr_kinase_AS"/>
</dbReference>
<dbReference type="Proteomes" id="UP001363622">
    <property type="component" value="Unassembled WGS sequence"/>
</dbReference>
<evidence type="ECO:0000313" key="7">
    <source>
        <dbReference type="Proteomes" id="UP001363622"/>
    </source>
</evidence>